<keyword evidence="2" id="KW-0732">Signal</keyword>
<protein>
    <recommendedName>
        <fullName evidence="3">DUF6265 domain-containing protein</fullName>
    </recommendedName>
</protein>
<keyword evidence="5" id="KW-1185">Reference proteome</keyword>
<accession>A0A518D331</accession>
<dbReference type="OrthoDB" id="5382295at2"/>
<evidence type="ECO:0000256" key="2">
    <source>
        <dbReference type="SAM" id="SignalP"/>
    </source>
</evidence>
<dbReference type="Pfam" id="PF19780">
    <property type="entry name" value="DUF6265"/>
    <property type="match status" value="1"/>
</dbReference>
<dbReference type="EMBL" id="CP036290">
    <property type="protein sequence ID" value="QDU85892.1"/>
    <property type="molecule type" value="Genomic_DNA"/>
</dbReference>
<sequence precursor="true">MWTAARLALLVAAGLLAGCATPPRGLAASSDASGATGGPRSAPARTGQPTAPELAFLEGAWEQEREGAVRYWEVWRRTERGFEGSAWQATRGLSHRTERMELELTLEGWVLTPVLFDELEREYRSDPFPLTAWGDGWVRFENPAHERPHTIAYRRTGADRLEAWIVSREADGRTEKQAFRFSAMDLDGTETR</sequence>
<feature type="chain" id="PRO_5022214127" description="DUF6265 domain-containing protein" evidence="2">
    <location>
        <begin position="28"/>
        <end position="192"/>
    </location>
</feature>
<evidence type="ECO:0000313" key="4">
    <source>
        <dbReference type="EMBL" id="QDU85892.1"/>
    </source>
</evidence>
<proteinExistence type="predicted"/>
<name>A0A518D331_9BACT</name>
<feature type="signal peptide" evidence="2">
    <location>
        <begin position="1"/>
        <end position="27"/>
    </location>
</feature>
<feature type="region of interest" description="Disordered" evidence="1">
    <location>
        <begin position="26"/>
        <end position="49"/>
    </location>
</feature>
<evidence type="ECO:0000259" key="3">
    <source>
        <dbReference type="Pfam" id="PF19780"/>
    </source>
</evidence>
<dbReference type="Proteomes" id="UP000319342">
    <property type="component" value="Chromosome"/>
</dbReference>
<dbReference type="AlphaFoldDB" id="A0A518D331"/>
<dbReference type="InterPro" id="IPR046232">
    <property type="entry name" value="DUF6265"/>
</dbReference>
<gene>
    <name evidence="4" type="ORF">Pla163_30380</name>
</gene>
<evidence type="ECO:0000256" key="1">
    <source>
        <dbReference type="SAM" id="MobiDB-lite"/>
    </source>
</evidence>
<evidence type="ECO:0000313" key="5">
    <source>
        <dbReference type="Proteomes" id="UP000319342"/>
    </source>
</evidence>
<dbReference type="RefSeq" id="WP_145190097.1">
    <property type="nucleotide sequence ID" value="NZ_CP036290.1"/>
</dbReference>
<organism evidence="4 5">
    <name type="scientific">Rohdeia mirabilis</name>
    <dbReference type="NCBI Taxonomy" id="2528008"/>
    <lineage>
        <taxon>Bacteria</taxon>
        <taxon>Pseudomonadati</taxon>
        <taxon>Planctomycetota</taxon>
        <taxon>Planctomycetia</taxon>
        <taxon>Planctomycetia incertae sedis</taxon>
        <taxon>Rohdeia</taxon>
    </lineage>
</organism>
<reference evidence="4 5" key="1">
    <citation type="submission" date="2019-02" db="EMBL/GenBank/DDBJ databases">
        <title>Deep-cultivation of Planctomycetes and their phenomic and genomic characterization uncovers novel biology.</title>
        <authorList>
            <person name="Wiegand S."/>
            <person name="Jogler M."/>
            <person name="Boedeker C."/>
            <person name="Pinto D."/>
            <person name="Vollmers J."/>
            <person name="Rivas-Marin E."/>
            <person name="Kohn T."/>
            <person name="Peeters S.H."/>
            <person name="Heuer A."/>
            <person name="Rast P."/>
            <person name="Oberbeckmann S."/>
            <person name="Bunk B."/>
            <person name="Jeske O."/>
            <person name="Meyerdierks A."/>
            <person name="Storesund J.E."/>
            <person name="Kallscheuer N."/>
            <person name="Luecker S."/>
            <person name="Lage O.M."/>
            <person name="Pohl T."/>
            <person name="Merkel B.J."/>
            <person name="Hornburger P."/>
            <person name="Mueller R.-W."/>
            <person name="Bruemmer F."/>
            <person name="Labrenz M."/>
            <person name="Spormann A.M."/>
            <person name="Op den Camp H."/>
            <person name="Overmann J."/>
            <person name="Amann R."/>
            <person name="Jetten M.S.M."/>
            <person name="Mascher T."/>
            <person name="Medema M.H."/>
            <person name="Devos D.P."/>
            <person name="Kaster A.-K."/>
            <person name="Ovreas L."/>
            <person name="Rohde M."/>
            <person name="Galperin M.Y."/>
            <person name="Jogler C."/>
        </authorList>
    </citation>
    <scope>NUCLEOTIDE SEQUENCE [LARGE SCALE GENOMIC DNA]</scope>
    <source>
        <strain evidence="4 5">Pla163</strain>
    </source>
</reference>
<feature type="domain" description="DUF6265" evidence="3">
    <location>
        <begin position="55"/>
        <end position="165"/>
    </location>
</feature>
<dbReference type="PROSITE" id="PS51257">
    <property type="entry name" value="PROKAR_LIPOPROTEIN"/>
    <property type="match status" value="1"/>
</dbReference>